<dbReference type="Proteomes" id="UP001174909">
    <property type="component" value="Unassembled WGS sequence"/>
</dbReference>
<accession>A0AA35SA38</accession>
<name>A0AA35SA38_GEOBA</name>
<organism evidence="2 3">
    <name type="scientific">Geodia barretti</name>
    <name type="common">Barrett's horny sponge</name>
    <dbReference type="NCBI Taxonomy" id="519541"/>
    <lineage>
        <taxon>Eukaryota</taxon>
        <taxon>Metazoa</taxon>
        <taxon>Porifera</taxon>
        <taxon>Demospongiae</taxon>
        <taxon>Heteroscleromorpha</taxon>
        <taxon>Tetractinellida</taxon>
        <taxon>Astrophorina</taxon>
        <taxon>Geodiidae</taxon>
        <taxon>Geodia</taxon>
    </lineage>
</organism>
<evidence type="ECO:0000313" key="2">
    <source>
        <dbReference type="EMBL" id="CAI8026265.1"/>
    </source>
</evidence>
<gene>
    <name evidence="2" type="ORF">GBAR_LOCUS15100</name>
</gene>
<comment type="caution">
    <text evidence="2">The sequence shown here is derived from an EMBL/GenBank/DDBJ whole genome shotgun (WGS) entry which is preliminary data.</text>
</comment>
<keyword evidence="3" id="KW-1185">Reference proteome</keyword>
<dbReference type="AlphaFoldDB" id="A0AA35SA38"/>
<evidence type="ECO:0000259" key="1">
    <source>
        <dbReference type="Pfam" id="PF14240"/>
    </source>
</evidence>
<reference evidence="2" key="1">
    <citation type="submission" date="2023-03" db="EMBL/GenBank/DDBJ databases">
        <authorList>
            <person name="Steffen K."/>
            <person name="Cardenas P."/>
        </authorList>
    </citation>
    <scope>NUCLEOTIDE SEQUENCE</scope>
</reference>
<proteinExistence type="predicted"/>
<dbReference type="EMBL" id="CASHTH010002205">
    <property type="protein sequence ID" value="CAI8026265.1"/>
    <property type="molecule type" value="Genomic_DNA"/>
</dbReference>
<sequence>MDQPQLCLPIQQDLQHPPQANVCKGAHSTGRKGHRVFNNITYLKEDPRPIFGAIGVLINGVEVFGVGSPCGFSSLCPDAGAPTEYVDAVESEGHTVDPCAGHAAPTGSYHIHSGLGINTTEQREACRLPVDINGEHSQLLGWMFDGFGFYGRYSLEGKVPTDLDECSGHTHEIDGESTYHYHLPDQFPWTIGCYKGCPEVSNNENELRSIESNPDYGCPEGVTMTEETPYYCWS</sequence>
<dbReference type="Pfam" id="PF14240">
    <property type="entry name" value="YHYH"/>
    <property type="match status" value="1"/>
</dbReference>
<dbReference type="InterPro" id="IPR025924">
    <property type="entry name" value="YHYH_dom"/>
</dbReference>
<feature type="domain" description="YHYH" evidence="1">
    <location>
        <begin position="52"/>
        <end position="155"/>
    </location>
</feature>
<evidence type="ECO:0000313" key="3">
    <source>
        <dbReference type="Proteomes" id="UP001174909"/>
    </source>
</evidence>
<protein>
    <recommendedName>
        <fullName evidence="1">YHYH domain-containing protein</fullName>
    </recommendedName>
</protein>